<dbReference type="SUPFAM" id="SSF51126">
    <property type="entry name" value="Pectin lyase-like"/>
    <property type="match status" value="2"/>
</dbReference>
<keyword evidence="1" id="KW-0732">Signal</keyword>
<feature type="chain" id="PRO_5045940856" description="Ricin B lectin domain-containing protein" evidence="1">
    <location>
        <begin position="28"/>
        <end position="642"/>
    </location>
</feature>
<evidence type="ECO:0000313" key="4">
    <source>
        <dbReference type="Proteomes" id="UP001064971"/>
    </source>
</evidence>
<dbReference type="EMBL" id="AP026561">
    <property type="protein sequence ID" value="BDP43750.1"/>
    <property type="molecule type" value="Genomic_DNA"/>
</dbReference>
<keyword evidence="4" id="KW-1185">Reference proteome</keyword>
<accession>A0ABN6RK85</accession>
<dbReference type="InterPro" id="IPR011050">
    <property type="entry name" value="Pectin_lyase_fold/virulence"/>
</dbReference>
<dbReference type="PROSITE" id="PS50231">
    <property type="entry name" value="RICIN_B_LECTIN"/>
    <property type="match status" value="1"/>
</dbReference>
<dbReference type="InterPro" id="IPR039448">
    <property type="entry name" value="Beta_helix"/>
</dbReference>
<dbReference type="PROSITE" id="PS51257">
    <property type="entry name" value="PROKAR_LIPOPROTEIN"/>
    <property type="match status" value="1"/>
</dbReference>
<evidence type="ECO:0000259" key="2">
    <source>
        <dbReference type="SMART" id="SM00458"/>
    </source>
</evidence>
<dbReference type="InterPro" id="IPR006626">
    <property type="entry name" value="PbH1"/>
</dbReference>
<reference evidence="3" key="1">
    <citation type="submission" date="2022-07" db="EMBL/GenBank/DDBJ databases">
        <title>Complete Genome Sequence of the Radioresistant Bacterium Deinococcus aetherius ST0316, Isolated from the Air Dust collected in Lower Stratosphere above Japan.</title>
        <authorList>
            <person name="Satoh K."/>
            <person name="Hagiwara K."/>
            <person name="Katsumata K."/>
            <person name="Kubo A."/>
            <person name="Yokobori S."/>
            <person name="Yamagishi A."/>
            <person name="Oono Y."/>
            <person name="Narumi I."/>
        </authorList>
    </citation>
    <scope>NUCLEOTIDE SEQUENCE</scope>
    <source>
        <strain evidence="3">ST0316</strain>
        <plasmid evidence="3">pDAETH-1</plasmid>
    </source>
</reference>
<feature type="signal peptide" evidence="1">
    <location>
        <begin position="1"/>
        <end position="27"/>
    </location>
</feature>
<gene>
    <name evidence="3" type="ORF">DAETH_37190</name>
</gene>
<dbReference type="SMART" id="SM00710">
    <property type="entry name" value="PbH1"/>
    <property type="match status" value="10"/>
</dbReference>
<dbReference type="InterPro" id="IPR000772">
    <property type="entry name" value="Ricin_B_lectin"/>
</dbReference>
<keyword evidence="3" id="KW-0614">Plasmid</keyword>
<dbReference type="Pfam" id="PF13229">
    <property type="entry name" value="Beta_helix"/>
    <property type="match status" value="1"/>
</dbReference>
<dbReference type="InterPro" id="IPR012334">
    <property type="entry name" value="Pectin_lyas_fold"/>
</dbReference>
<feature type="domain" description="Ricin B lectin" evidence="2">
    <location>
        <begin position="51"/>
        <end position="188"/>
    </location>
</feature>
<name>A0ABN6RK85_9DEIO</name>
<evidence type="ECO:0000256" key="1">
    <source>
        <dbReference type="SAM" id="SignalP"/>
    </source>
</evidence>
<dbReference type="Proteomes" id="UP001064971">
    <property type="component" value="Plasmid pDAETH-1"/>
</dbReference>
<dbReference type="Gene3D" id="2.80.10.50">
    <property type="match status" value="3"/>
</dbReference>
<proteinExistence type="predicted"/>
<evidence type="ECO:0000313" key="3">
    <source>
        <dbReference type="EMBL" id="BDP43750.1"/>
    </source>
</evidence>
<dbReference type="InterPro" id="IPR035992">
    <property type="entry name" value="Ricin_B-like_lectins"/>
</dbReference>
<dbReference type="SUPFAM" id="SSF50370">
    <property type="entry name" value="Ricin B-like lectins"/>
    <property type="match status" value="1"/>
</dbReference>
<dbReference type="RefSeq" id="WP_264777603.1">
    <property type="nucleotide sequence ID" value="NZ_AP026561.1"/>
</dbReference>
<dbReference type="Pfam" id="PF14200">
    <property type="entry name" value="RicinB_lectin_2"/>
    <property type="match status" value="1"/>
</dbReference>
<organism evidence="3 4">
    <name type="scientific">Deinococcus aetherius</name>
    <dbReference type="NCBI Taxonomy" id="200252"/>
    <lineage>
        <taxon>Bacteria</taxon>
        <taxon>Thermotogati</taxon>
        <taxon>Deinococcota</taxon>
        <taxon>Deinococci</taxon>
        <taxon>Deinococcales</taxon>
        <taxon>Deinococcaceae</taxon>
        <taxon>Deinococcus</taxon>
    </lineage>
</organism>
<sequence length="642" mass="67381">MSRIPGVPRPVVALSLPLMLAACGHTATPEPSATSRPALTPLAVPTGGQTYAILTTCSTAEKGLDVTNASLADGGAVALWDYNSGNNQQWTLQATDSGYFKVLAKHSGLALEVADAGTANQSPVQQWTYVGAPQQQWKFEDVGNGTYEVSPRHASTMRLDLRGGLLNNGTPLQLYNDNNTCAQRWVLKPTGATPTGTDVTTLGVKPDDGIDDTMKLQAAADSKKSLYFPAGQYDISNQITFTALTGVTISGAPGAKIVAKSTTPDTPGLFVFNSPTTVAISGLTFVGKHANNILATNWQDALLVNNGQDVTIDGVTASDISGIGISLQSTTRTTIQNSNVFHMGAHGIWGGDSTFITVKNNTVKGLLSPSITANTRGIGIMGTGGSDWLLEGNDVSDIANTATKTEATNNVTYRRNTVKGFRLDGIKIMPLIDRGYTVGIVSNGVMESNTVSGGVNADPPGSCFKFVGVQTGRLVGNTCYGVYGKSTTALPPGKYEDGITLEGYQGYAVPDNITIDNNTVGNSYTSLRIAATNSTVQNNSFTGSKEYAIVIQNNSLNNKFLSNTIKDGDWTTTILLIGVKNTLFQGNTFTNSNIGIYSDSATSTGTQVISNNFTTTSAPTKILNTSFTCSSNTRDGAAVACQ</sequence>
<dbReference type="CDD" id="cd00161">
    <property type="entry name" value="beta-trefoil_Ricin-like"/>
    <property type="match status" value="1"/>
</dbReference>
<protein>
    <recommendedName>
        <fullName evidence="2">Ricin B lectin domain-containing protein</fullName>
    </recommendedName>
</protein>
<geneLocation type="plasmid" evidence="3 4">
    <name>pDAETH-1</name>
</geneLocation>
<dbReference type="SMART" id="SM00458">
    <property type="entry name" value="RICIN"/>
    <property type="match status" value="1"/>
</dbReference>
<dbReference type="Gene3D" id="2.160.20.10">
    <property type="entry name" value="Single-stranded right-handed beta-helix, Pectin lyase-like"/>
    <property type="match status" value="2"/>
</dbReference>